<keyword evidence="5" id="KW-0963">Cytoplasm</keyword>
<gene>
    <name evidence="5" type="primary">secB</name>
    <name evidence="6" type="ORF">F387_01239</name>
</gene>
<keyword evidence="7" id="KW-1185">Reference proteome</keyword>
<comment type="subunit">
    <text evidence="5">Homotetramer, a dimer of dimers. One homotetramer interacts with 1 SecA dimer.</text>
</comment>
<organism evidence="6 7">
    <name type="scientific">Wohlfahrtiimonas chitiniclastica SH04</name>
    <dbReference type="NCBI Taxonomy" id="1261130"/>
    <lineage>
        <taxon>Bacteria</taxon>
        <taxon>Pseudomonadati</taxon>
        <taxon>Pseudomonadota</taxon>
        <taxon>Gammaproteobacteria</taxon>
        <taxon>Cardiobacteriales</taxon>
        <taxon>Ignatzschineriaceae</taxon>
        <taxon>Wohlfahrtiimonas</taxon>
    </lineage>
</organism>
<dbReference type="AlphaFoldDB" id="L8XY66"/>
<dbReference type="GO" id="GO:0015031">
    <property type="term" value="P:protein transport"/>
    <property type="evidence" value="ECO:0007669"/>
    <property type="project" value="UniProtKB-UniRule"/>
</dbReference>
<dbReference type="PANTHER" id="PTHR36918:SF1">
    <property type="entry name" value="PROTEIN-EXPORT PROTEIN SECB"/>
    <property type="match status" value="1"/>
</dbReference>
<dbReference type="PRINTS" id="PR01594">
    <property type="entry name" value="SECBCHAPRONE"/>
</dbReference>
<keyword evidence="3 5" id="KW-0653">Protein transport</keyword>
<dbReference type="GO" id="GO:0005737">
    <property type="term" value="C:cytoplasm"/>
    <property type="evidence" value="ECO:0007669"/>
    <property type="project" value="UniProtKB-SubCell"/>
</dbReference>
<comment type="caution">
    <text evidence="6">The sequence shown here is derived from an EMBL/GenBank/DDBJ whole genome shotgun (WGS) entry which is preliminary data.</text>
</comment>
<dbReference type="GO" id="GO:0051082">
    <property type="term" value="F:unfolded protein binding"/>
    <property type="evidence" value="ECO:0007669"/>
    <property type="project" value="InterPro"/>
</dbReference>
<name>L8XY66_9GAMM</name>
<evidence type="ECO:0000256" key="3">
    <source>
        <dbReference type="ARBA" id="ARBA00022927"/>
    </source>
</evidence>
<protein>
    <recommendedName>
        <fullName evidence="5">Protein-export protein SecB</fullName>
    </recommendedName>
</protein>
<sequence>MSENAANAAANEGPIFNVHKLYNKNISVEVPNAPACFKNETAPEISVQLANLATQIDDGLTEVALRLTVTAKVGDDVLYLVEIEQAGVFTIEGFSDEQRSHMEGAFCPNILFPYARETLDSMVLKAGFPPLTLAPVNFDLLYAQRLEQIQAEGNA</sequence>
<dbReference type="OrthoDB" id="9795145at2"/>
<evidence type="ECO:0000256" key="4">
    <source>
        <dbReference type="ARBA" id="ARBA00023010"/>
    </source>
</evidence>
<dbReference type="InterPro" id="IPR035958">
    <property type="entry name" value="SecB-like_sf"/>
</dbReference>
<evidence type="ECO:0000256" key="2">
    <source>
        <dbReference type="ARBA" id="ARBA00022448"/>
    </source>
</evidence>
<dbReference type="EMBL" id="AOBV01000008">
    <property type="protein sequence ID" value="ELV07759.1"/>
    <property type="molecule type" value="Genomic_DNA"/>
</dbReference>
<evidence type="ECO:0000256" key="5">
    <source>
        <dbReference type="HAMAP-Rule" id="MF_00821"/>
    </source>
</evidence>
<comment type="function">
    <text evidence="5">One of the proteins required for the normal export of preproteins out of the cell cytoplasm. It is a molecular chaperone that binds to a subset of precursor proteins, maintaining them in a translocation-competent state. It also specifically binds to its receptor SecA.</text>
</comment>
<accession>L8XY66</accession>
<dbReference type="Pfam" id="PF02556">
    <property type="entry name" value="SecB"/>
    <property type="match status" value="1"/>
</dbReference>
<comment type="similarity">
    <text evidence="1 5">Belongs to the SecB family.</text>
</comment>
<dbReference type="Gene3D" id="3.10.420.10">
    <property type="entry name" value="SecB-like"/>
    <property type="match status" value="1"/>
</dbReference>
<dbReference type="PATRIC" id="fig|1261130.3.peg.1281"/>
<dbReference type="GO" id="GO:0006457">
    <property type="term" value="P:protein folding"/>
    <property type="evidence" value="ECO:0007669"/>
    <property type="project" value="UniProtKB-UniRule"/>
</dbReference>
<keyword evidence="5" id="KW-0143">Chaperone</keyword>
<dbReference type="InterPro" id="IPR003708">
    <property type="entry name" value="SecB"/>
</dbReference>
<evidence type="ECO:0000313" key="7">
    <source>
        <dbReference type="Proteomes" id="UP000011617"/>
    </source>
</evidence>
<dbReference type="HAMAP" id="MF_00821">
    <property type="entry name" value="SecB"/>
    <property type="match status" value="1"/>
</dbReference>
<dbReference type="HOGENOM" id="CLU_111574_1_0_6"/>
<dbReference type="PANTHER" id="PTHR36918">
    <property type="match status" value="1"/>
</dbReference>
<proteinExistence type="inferred from homology"/>
<comment type="subcellular location">
    <subcellularLocation>
        <location evidence="5">Cytoplasm</location>
    </subcellularLocation>
</comment>
<keyword evidence="2 5" id="KW-0813">Transport</keyword>
<keyword evidence="4 5" id="KW-0811">Translocation</keyword>
<reference evidence="6 7" key="1">
    <citation type="journal article" date="2013" name="Genome Announc.">
        <title>Complete Genome Sequence of Wohlfahrtiimonas chitiniclastica Strain SH04, Isolated from Chrysomya megacephala Collected from Pudong International Airport in China.</title>
        <authorList>
            <person name="Cao X.M."/>
            <person name="Chen T."/>
            <person name="Xu L.Z."/>
            <person name="Yao L.S."/>
            <person name="Qi J."/>
            <person name="Zhang X.L."/>
            <person name="Yan Q.L."/>
            <person name="Deng Y.H."/>
            <person name="Guo T.Y."/>
            <person name="Wang J."/>
            <person name="Hu K.X."/>
            <person name="Xu B.L."/>
        </authorList>
    </citation>
    <scope>NUCLEOTIDE SEQUENCE [LARGE SCALE GENOMIC DNA]</scope>
    <source>
        <strain evidence="6 7">SH04</strain>
    </source>
</reference>
<dbReference type="SUPFAM" id="SSF54611">
    <property type="entry name" value="SecB-like"/>
    <property type="match status" value="1"/>
</dbReference>
<evidence type="ECO:0000256" key="1">
    <source>
        <dbReference type="ARBA" id="ARBA00009990"/>
    </source>
</evidence>
<evidence type="ECO:0000313" key="6">
    <source>
        <dbReference type="EMBL" id="ELV07759.1"/>
    </source>
</evidence>
<dbReference type="Proteomes" id="UP000011617">
    <property type="component" value="Unassembled WGS sequence"/>
</dbReference>
<dbReference type="RefSeq" id="WP_008315974.1">
    <property type="nucleotide sequence ID" value="NZ_KB372781.1"/>
</dbReference>
<dbReference type="GO" id="GO:0051262">
    <property type="term" value="P:protein tetramerization"/>
    <property type="evidence" value="ECO:0007669"/>
    <property type="project" value="InterPro"/>
</dbReference>
<dbReference type="NCBIfam" id="TIGR00809">
    <property type="entry name" value="secB"/>
    <property type="match status" value="1"/>
</dbReference>